<organism evidence="8 9">
    <name type="scientific">Tolypocladium paradoxum</name>
    <dbReference type="NCBI Taxonomy" id="94208"/>
    <lineage>
        <taxon>Eukaryota</taxon>
        <taxon>Fungi</taxon>
        <taxon>Dikarya</taxon>
        <taxon>Ascomycota</taxon>
        <taxon>Pezizomycotina</taxon>
        <taxon>Sordariomycetes</taxon>
        <taxon>Hypocreomycetidae</taxon>
        <taxon>Hypocreales</taxon>
        <taxon>Ophiocordycipitaceae</taxon>
        <taxon>Tolypocladium</taxon>
    </lineage>
</organism>
<dbReference type="InterPro" id="IPR001841">
    <property type="entry name" value="Znf_RING"/>
</dbReference>
<dbReference type="EMBL" id="PKSG01000194">
    <property type="protein sequence ID" value="POR37895.1"/>
    <property type="molecule type" value="Genomic_DNA"/>
</dbReference>
<keyword evidence="9" id="KW-1185">Reference proteome</keyword>
<dbReference type="SUPFAM" id="SSF88697">
    <property type="entry name" value="PUA domain-like"/>
    <property type="match status" value="1"/>
</dbReference>
<dbReference type="GO" id="GO:0008270">
    <property type="term" value="F:zinc ion binding"/>
    <property type="evidence" value="ECO:0007669"/>
    <property type="project" value="UniProtKB-KW"/>
</dbReference>
<dbReference type="PROSITE" id="PS00518">
    <property type="entry name" value="ZF_RING_1"/>
    <property type="match status" value="1"/>
</dbReference>
<dbReference type="PANTHER" id="PTHR23327:SF42">
    <property type="entry name" value="LON PEPTIDASE N-TERMINAL DOMAIN AND RING FINGER PROTEIN C14F5.10C"/>
    <property type="match status" value="1"/>
</dbReference>
<dbReference type="CDD" id="cd16514">
    <property type="entry name" value="RING-HC_LONFs_rpt2"/>
    <property type="match status" value="1"/>
</dbReference>
<feature type="domain" description="Lon N-terminal" evidence="7">
    <location>
        <begin position="382"/>
        <end position="649"/>
    </location>
</feature>
<dbReference type="Gene3D" id="2.30.130.40">
    <property type="entry name" value="LON domain-like"/>
    <property type="match status" value="1"/>
</dbReference>
<dbReference type="OrthoDB" id="264917at2759"/>
<proteinExistence type="predicted"/>
<dbReference type="Pfam" id="PF02190">
    <property type="entry name" value="LON_substr_bdg"/>
    <property type="match status" value="1"/>
</dbReference>
<keyword evidence="3" id="KW-0862">Zinc</keyword>
<dbReference type="InterPro" id="IPR015947">
    <property type="entry name" value="PUA-like_sf"/>
</dbReference>
<keyword evidence="1" id="KW-0479">Metal-binding</keyword>
<evidence type="ECO:0000259" key="7">
    <source>
        <dbReference type="PROSITE" id="PS51787"/>
    </source>
</evidence>
<dbReference type="InterPro" id="IPR003111">
    <property type="entry name" value="Lon_prtase_N"/>
</dbReference>
<feature type="domain" description="RING-type" evidence="6">
    <location>
        <begin position="295"/>
        <end position="333"/>
    </location>
</feature>
<evidence type="ECO:0000313" key="8">
    <source>
        <dbReference type="EMBL" id="POR37895.1"/>
    </source>
</evidence>
<dbReference type="PROSITE" id="PS50089">
    <property type="entry name" value="ZF_RING_2"/>
    <property type="match status" value="1"/>
</dbReference>
<dbReference type="STRING" id="94208.A0A2S4L632"/>
<dbReference type="InterPro" id="IPR013083">
    <property type="entry name" value="Znf_RING/FYVE/PHD"/>
</dbReference>
<protein>
    <submittedName>
        <fullName evidence="8">LON peptidase N-terminal domain and RING finger protein 1</fullName>
    </submittedName>
</protein>
<evidence type="ECO:0000256" key="4">
    <source>
        <dbReference type="PROSITE-ProRule" id="PRU00175"/>
    </source>
</evidence>
<name>A0A2S4L632_9HYPO</name>
<dbReference type="Pfam" id="PF13923">
    <property type="entry name" value="zf-C3HC4_2"/>
    <property type="match status" value="1"/>
</dbReference>
<dbReference type="PROSITE" id="PS51787">
    <property type="entry name" value="LON_N"/>
    <property type="match status" value="1"/>
</dbReference>
<dbReference type="GO" id="GO:0061630">
    <property type="term" value="F:ubiquitin protein ligase activity"/>
    <property type="evidence" value="ECO:0007669"/>
    <property type="project" value="TreeGrafter"/>
</dbReference>
<evidence type="ECO:0000313" key="9">
    <source>
        <dbReference type="Proteomes" id="UP000237481"/>
    </source>
</evidence>
<feature type="compositionally biased region" description="Low complexity" evidence="5">
    <location>
        <begin position="58"/>
        <end position="71"/>
    </location>
</feature>
<accession>A0A2S4L632</accession>
<keyword evidence="2 4" id="KW-0863">Zinc-finger</keyword>
<evidence type="ECO:0000256" key="2">
    <source>
        <dbReference type="ARBA" id="ARBA00022771"/>
    </source>
</evidence>
<evidence type="ECO:0000256" key="1">
    <source>
        <dbReference type="ARBA" id="ARBA00022723"/>
    </source>
</evidence>
<dbReference type="SMART" id="SM00184">
    <property type="entry name" value="RING"/>
    <property type="match status" value="2"/>
</dbReference>
<feature type="region of interest" description="Disordered" evidence="5">
    <location>
        <begin position="509"/>
        <end position="564"/>
    </location>
</feature>
<evidence type="ECO:0000256" key="3">
    <source>
        <dbReference type="ARBA" id="ARBA00022833"/>
    </source>
</evidence>
<reference evidence="8 9" key="1">
    <citation type="submission" date="2018-01" db="EMBL/GenBank/DDBJ databases">
        <title>Harnessing the power of phylogenomics to disentangle the directionality and signatures of interkingdom host jumping in the parasitic fungal genus Tolypocladium.</title>
        <authorList>
            <person name="Quandt C.A."/>
            <person name="Patterson W."/>
            <person name="Spatafora J.W."/>
        </authorList>
    </citation>
    <scope>NUCLEOTIDE SEQUENCE [LARGE SCALE GENOMIC DNA]</scope>
    <source>
        <strain evidence="8 9">NRBC 100945</strain>
    </source>
</reference>
<dbReference type="InterPro" id="IPR017907">
    <property type="entry name" value="Znf_RING_CS"/>
</dbReference>
<comment type="caution">
    <text evidence="8">The sequence shown here is derived from an EMBL/GenBank/DDBJ whole genome shotgun (WGS) entry which is preliminary data.</text>
</comment>
<gene>
    <name evidence="8" type="ORF">TPAR_01914</name>
</gene>
<feature type="compositionally biased region" description="Low complexity" evidence="5">
    <location>
        <begin position="86"/>
        <end position="97"/>
    </location>
</feature>
<evidence type="ECO:0000256" key="5">
    <source>
        <dbReference type="SAM" id="MobiDB-lite"/>
    </source>
</evidence>
<sequence length="653" mass="73851">MSADQPSLAASSPLPGPEVLRGADGQSTPGTAPSRLGELRAEEEEEEQQEQRQRQRQRQQQQQQSQTQAEAQTEHQQDSHQTSRCQHQQGNDQGQDQPPVENRTPSPEQAREIVRLFQCRRCSVPYKDAVTLPCGRSICRTCLPATHTRTSITYPALLNRLQAFQCPFEECGKGHVLDDCGVDVILNKTARIMENEIERAKADALELKLSTHIATKDPWEAAGIASLKEDDTPPRVLSGGRLVATWALAAEGRLMFEAEVTYRELPSSPAQEDLTNFETKSLRRVQEAMRSEMDCQVCYALFYDPLTTGCGHTFCRPCLHRVLDHSRYCPICRRRLAINPLLKRSSCHPNESITKIMETFWKDELVAREETAAAELAARNRDLDLPLFVHTLAFPMMPTFLHIFEPRYRLMIRRVLEGDRTFGMVLPKQPRHSGDTYFHELGTLLRIVNAQFYPDGRSLIETVGLSRFRVLRHGQFDGYTVGKTERIDDVSLGEEEAMEAAEVGHDAGIRAAEGNPNDNHDVPAEDTNNHGGEALSHNNSSRAGSWRRSRRHSRESGAPETDADLDTMTTQSLMRFATGFVARMRQQSVPWLTERMPGIYGECPDDPAVFPWWFASTLPVKNVEKYRLLGTSSVRDRLKICGSWIIEMETVRW</sequence>
<feature type="compositionally biased region" description="Low complexity" evidence="5">
    <location>
        <begin position="1"/>
        <end position="13"/>
    </location>
</feature>
<dbReference type="Proteomes" id="UP000237481">
    <property type="component" value="Unassembled WGS sequence"/>
</dbReference>
<dbReference type="Gene3D" id="1.20.58.1480">
    <property type="match status" value="1"/>
</dbReference>
<feature type="region of interest" description="Disordered" evidence="5">
    <location>
        <begin position="1"/>
        <end position="107"/>
    </location>
</feature>
<dbReference type="AlphaFoldDB" id="A0A2S4L632"/>
<dbReference type="SUPFAM" id="SSF57850">
    <property type="entry name" value="RING/U-box"/>
    <property type="match status" value="2"/>
</dbReference>
<evidence type="ECO:0000259" key="6">
    <source>
        <dbReference type="PROSITE" id="PS50089"/>
    </source>
</evidence>
<dbReference type="SMART" id="SM00464">
    <property type="entry name" value="LON"/>
    <property type="match status" value="1"/>
</dbReference>
<dbReference type="Gene3D" id="3.30.40.10">
    <property type="entry name" value="Zinc/RING finger domain, C3HC4 (zinc finger)"/>
    <property type="match status" value="2"/>
</dbReference>
<dbReference type="PANTHER" id="PTHR23327">
    <property type="entry name" value="RING FINGER PROTEIN 127"/>
    <property type="match status" value="1"/>
</dbReference>
<dbReference type="InterPro" id="IPR046336">
    <property type="entry name" value="Lon_prtase_N_sf"/>
</dbReference>